<sequence length="38" mass="4540">MALLMGIIFATQYYWYVAKVIYRKYKKQSALLCETDCN</sequence>
<dbReference type="Proteomes" id="UP000027015">
    <property type="component" value="Unassembled WGS sequence"/>
</dbReference>
<gene>
    <name evidence="1" type="ORF">O9A_00656</name>
</gene>
<proteinExistence type="predicted"/>
<dbReference type="HOGENOM" id="CLU_3324982_0_0_5"/>
<name>A0A067W909_9HYPH</name>
<dbReference type="EMBL" id="AHPL01000007">
    <property type="protein sequence ID" value="KEC55376.1"/>
    <property type="molecule type" value="Genomic_DNA"/>
</dbReference>
<reference evidence="1 2" key="1">
    <citation type="submission" date="2012-04" db="EMBL/GenBank/DDBJ databases">
        <title>The Genome Sequence of Bartonella koehlerae C-29.</title>
        <authorList>
            <consortium name="The Broad Institute Genome Sequencing Platform"/>
            <consortium name="The Broad Institute Genome Sequencing Center for Infectious Disease"/>
            <person name="Feldgarden M."/>
            <person name="Kirby J."/>
            <person name="Kosoy M."/>
            <person name="Birtles R."/>
            <person name="Probert W.S."/>
            <person name="Chiaraviglio L."/>
            <person name="Walker B."/>
            <person name="Young S.K."/>
            <person name="Zeng Q."/>
            <person name="Gargeya S."/>
            <person name="Fitzgerald M."/>
            <person name="Haas B."/>
            <person name="Abouelleil A."/>
            <person name="Alvarado L."/>
            <person name="Arachchi H.M."/>
            <person name="Berlin A.M."/>
            <person name="Chapman S.B."/>
            <person name="Goldberg J."/>
            <person name="Griggs A."/>
            <person name="Gujja S."/>
            <person name="Hansen M."/>
            <person name="Howarth C."/>
            <person name="Imamovic A."/>
            <person name="Larimer J."/>
            <person name="McCowen C."/>
            <person name="Montmayeur A."/>
            <person name="Murphy C."/>
            <person name="Neiman D."/>
            <person name="Pearson M."/>
            <person name="Priest M."/>
            <person name="Roberts A."/>
            <person name="Saif S."/>
            <person name="Shea T."/>
            <person name="Sisk P."/>
            <person name="Sykes S."/>
            <person name="Wortman J."/>
            <person name="Nusbaum C."/>
            <person name="Birren B."/>
        </authorList>
    </citation>
    <scope>NUCLEOTIDE SEQUENCE [LARGE SCALE GENOMIC DNA]</scope>
    <source>
        <strain evidence="1 2">C-29</strain>
    </source>
</reference>
<organism evidence="1 2">
    <name type="scientific">Bartonella koehlerae C-29</name>
    <dbReference type="NCBI Taxonomy" id="1134510"/>
    <lineage>
        <taxon>Bacteria</taxon>
        <taxon>Pseudomonadati</taxon>
        <taxon>Pseudomonadota</taxon>
        <taxon>Alphaproteobacteria</taxon>
        <taxon>Hyphomicrobiales</taxon>
        <taxon>Bartonellaceae</taxon>
        <taxon>Bartonella</taxon>
    </lineage>
</organism>
<protein>
    <submittedName>
        <fullName evidence="1">Uncharacterized protein</fullName>
    </submittedName>
</protein>
<keyword evidence="2" id="KW-1185">Reference proteome</keyword>
<comment type="caution">
    <text evidence="1">The sequence shown here is derived from an EMBL/GenBank/DDBJ whole genome shotgun (WGS) entry which is preliminary data.</text>
</comment>
<evidence type="ECO:0000313" key="1">
    <source>
        <dbReference type="EMBL" id="KEC55376.1"/>
    </source>
</evidence>
<evidence type="ECO:0000313" key="2">
    <source>
        <dbReference type="Proteomes" id="UP000027015"/>
    </source>
</evidence>
<dbReference type="AlphaFoldDB" id="A0A067W909"/>
<accession>A0A067W909</accession>